<evidence type="ECO:0000313" key="2">
    <source>
        <dbReference type="Proteomes" id="UP001212411"/>
    </source>
</evidence>
<reference evidence="1 2" key="1">
    <citation type="journal article" date="2023" name="G3 (Bethesda)">
        <title>A high-quality reference genome for the fission yeast Schizosaccharomyces osmophilus.</title>
        <authorList>
            <person name="Jia G.S."/>
            <person name="Zhang W.C."/>
            <person name="Liang Y."/>
            <person name="Liu X.H."/>
            <person name="Rhind N."/>
            <person name="Pidoux A."/>
            <person name="Brysch-Herzberg M."/>
            <person name="Du L.L."/>
        </authorList>
    </citation>
    <scope>NUCLEOTIDE SEQUENCE [LARGE SCALE GENOMIC DNA]</scope>
    <source>
        <strain evidence="1 2">CBS 15793</strain>
    </source>
</reference>
<dbReference type="AlphaFoldDB" id="A0AAE9WG29"/>
<keyword evidence="2" id="KW-1185">Reference proteome</keyword>
<gene>
    <name evidence="1" type="ORF">SOMG_03742</name>
</gene>
<organism evidence="1 2">
    <name type="scientific">Schizosaccharomyces osmophilus</name>
    <dbReference type="NCBI Taxonomy" id="2545709"/>
    <lineage>
        <taxon>Eukaryota</taxon>
        <taxon>Fungi</taxon>
        <taxon>Dikarya</taxon>
        <taxon>Ascomycota</taxon>
        <taxon>Taphrinomycotina</taxon>
        <taxon>Schizosaccharomycetes</taxon>
        <taxon>Schizosaccharomycetales</taxon>
        <taxon>Schizosaccharomycetaceae</taxon>
        <taxon>Schizosaccharomyces</taxon>
    </lineage>
</organism>
<dbReference type="GeneID" id="80877220"/>
<sequence>MNRIAYNFLRRILSCRANFFKSSSFGLNIKYTRQRPQSAKVHPQAIGSTQSITLENNAAVSF</sequence>
<dbReference type="Proteomes" id="UP001212411">
    <property type="component" value="Chromosome 2"/>
</dbReference>
<dbReference type="EMBL" id="CP115612">
    <property type="protein sequence ID" value="WBW74138.1"/>
    <property type="molecule type" value="Genomic_DNA"/>
</dbReference>
<dbReference type="RefSeq" id="XP_056038381.1">
    <property type="nucleotide sequence ID" value="XM_056182531.1"/>
</dbReference>
<dbReference type="KEGG" id="som:SOMG_03742"/>
<evidence type="ECO:0000313" key="1">
    <source>
        <dbReference type="EMBL" id="WBW74138.1"/>
    </source>
</evidence>
<accession>A0AAE9WG29</accession>
<proteinExistence type="predicted"/>
<name>A0AAE9WG29_9SCHI</name>
<protein>
    <submittedName>
        <fullName evidence="1">Uncharacterized protein</fullName>
    </submittedName>
</protein>